<dbReference type="EMBL" id="BAAARV010000069">
    <property type="protein sequence ID" value="GAA2369367.1"/>
    <property type="molecule type" value="Genomic_DNA"/>
</dbReference>
<reference evidence="2 3" key="1">
    <citation type="journal article" date="2019" name="Int. J. Syst. Evol. Microbiol.">
        <title>The Global Catalogue of Microorganisms (GCM) 10K type strain sequencing project: providing services to taxonomists for standard genome sequencing and annotation.</title>
        <authorList>
            <consortium name="The Broad Institute Genomics Platform"/>
            <consortium name="The Broad Institute Genome Sequencing Center for Infectious Disease"/>
            <person name="Wu L."/>
            <person name="Ma J."/>
        </authorList>
    </citation>
    <scope>NUCLEOTIDE SEQUENCE [LARGE SCALE GENOMIC DNA]</scope>
    <source>
        <strain evidence="2 3">JCM 3272</strain>
    </source>
</reference>
<evidence type="ECO:0000256" key="1">
    <source>
        <dbReference type="SAM" id="MobiDB-lite"/>
    </source>
</evidence>
<gene>
    <name evidence="2" type="ORF">GCM10010170_069740</name>
</gene>
<organism evidence="2 3">
    <name type="scientific">Dactylosporangium salmoneum</name>
    <dbReference type="NCBI Taxonomy" id="53361"/>
    <lineage>
        <taxon>Bacteria</taxon>
        <taxon>Bacillati</taxon>
        <taxon>Actinomycetota</taxon>
        <taxon>Actinomycetes</taxon>
        <taxon>Micromonosporales</taxon>
        <taxon>Micromonosporaceae</taxon>
        <taxon>Dactylosporangium</taxon>
    </lineage>
</organism>
<feature type="compositionally biased region" description="Low complexity" evidence="1">
    <location>
        <begin position="259"/>
        <end position="278"/>
    </location>
</feature>
<sequence length="443" mass="47953">MDSRPGARRYLKAPEAVATDNIVQTSPTDVLRELGVATTFLTRSPFVPVAQQWAHLRYCATLTNSPKGMLALTRHAADEVVHHHKMVQSEQLGIGLALVVARAALARRHPGVVFHAVDADVALAAGFIEGVSGEVRNAAGTKKRPDYFLIGWDRGAVHVVVLECKGTHFKRADVVKQLADACLQVRTVEVGTHTLYCLMVASQLSKNGIMSYVLDPPGDDGLWSGTEDELDELLTEIPEQQDWRPEELSASDAGDDGNPTSQTPPTTDSPEPPDGTTFPQPPQPPAPFHIPEERRGWFTQVLTRAAAASVLLFAGNSSAASSYTTPRQRGELSGALPGTEEPWPDTTNDELTLPGGPTLEGTSMPMPLANGKTLIVFRGVEQQVYRQLRDGDLRAYRRNAGKLHQWWRAGRATRLTGGALSVGPDGTALLLRIANDPRIADHS</sequence>
<accession>A0ABN3H531</accession>
<dbReference type="Proteomes" id="UP001501444">
    <property type="component" value="Unassembled WGS sequence"/>
</dbReference>
<feature type="compositionally biased region" description="Pro residues" evidence="1">
    <location>
        <begin position="279"/>
        <end position="288"/>
    </location>
</feature>
<evidence type="ECO:0000313" key="3">
    <source>
        <dbReference type="Proteomes" id="UP001501444"/>
    </source>
</evidence>
<evidence type="ECO:0000313" key="2">
    <source>
        <dbReference type="EMBL" id="GAA2369367.1"/>
    </source>
</evidence>
<proteinExistence type="predicted"/>
<protein>
    <submittedName>
        <fullName evidence="2">Uncharacterized protein</fullName>
    </submittedName>
</protein>
<feature type="region of interest" description="Disordered" evidence="1">
    <location>
        <begin position="237"/>
        <end position="291"/>
    </location>
</feature>
<keyword evidence="3" id="KW-1185">Reference proteome</keyword>
<feature type="region of interest" description="Disordered" evidence="1">
    <location>
        <begin position="319"/>
        <end position="347"/>
    </location>
</feature>
<comment type="caution">
    <text evidence="2">The sequence shown here is derived from an EMBL/GenBank/DDBJ whole genome shotgun (WGS) entry which is preliminary data.</text>
</comment>
<name>A0ABN3H531_9ACTN</name>